<feature type="compositionally biased region" description="Basic residues" evidence="1">
    <location>
        <begin position="443"/>
        <end position="456"/>
    </location>
</feature>
<feature type="region of interest" description="Disordered" evidence="1">
    <location>
        <begin position="32"/>
        <end position="83"/>
    </location>
</feature>
<evidence type="ECO:0000313" key="3">
    <source>
        <dbReference type="Proteomes" id="UP000736335"/>
    </source>
</evidence>
<dbReference type="OrthoDB" id="2534923at2759"/>
<evidence type="ECO:0000313" key="2">
    <source>
        <dbReference type="EMBL" id="KAF9777349.1"/>
    </source>
</evidence>
<evidence type="ECO:0000256" key="1">
    <source>
        <dbReference type="SAM" id="MobiDB-lite"/>
    </source>
</evidence>
<feature type="region of interest" description="Disordered" evidence="1">
    <location>
        <begin position="423"/>
        <end position="468"/>
    </location>
</feature>
<dbReference type="Proteomes" id="UP000736335">
    <property type="component" value="Unassembled WGS sequence"/>
</dbReference>
<reference evidence="2" key="1">
    <citation type="journal article" date="2020" name="Nat. Commun.">
        <title>Large-scale genome sequencing of mycorrhizal fungi provides insights into the early evolution of symbiotic traits.</title>
        <authorList>
            <person name="Miyauchi S."/>
            <person name="Kiss E."/>
            <person name="Kuo A."/>
            <person name="Drula E."/>
            <person name="Kohler A."/>
            <person name="Sanchez-Garcia M."/>
            <person name="Morin E."/>
            <person name="Andreopoulos B."/>
            <person name="Barry K.W."/>
            <person name="Bonito G."/>
            <person name="Buee M."/>
            <person name="Carver A."/>
            <person name="Chen C."/>
            <person name="Cichocki N."/>
            <person name="Clum A."/>
            <person name="Culley D."/>
            <person name="Crous P.W."/>
            <person name="Fauchery L."/>
            <person name="Girlanda M."/>
            <person name="Hayes R.D."/>
            <person name="Keri Z."/>
            <person name="LaButti K."/>
            <person name="Lipzen A."/>
            <person name="Lombard V."/>
            <person name="Magnuson J."/>
            <person name="Maillard F."/>
            <person name="Murat C."/>
            <person name="Nolan M."/>
            <person name="Ohm R.A."/>
            <person name="Pangilinan J."/>
            <person name="Pereira M.F."/>
            <person name="Perotto S."/>
            <person name="Peter M."/>
            <person name="Pfister S."/>
            <person name="Riley R."/>
            <person name="Sitrit Y."/>
            <person name="Stielow J.B."/>
            <person name="Szollosi G."/>
            <person name="Zifcakova L."/>
            <person name="Stursova M."/>
            <person name="Spatafora J.W."/>
            <person name="Tedersoo L."/>
            <person name="Vaario L.M."/>
            <person name="Yamada A."/>
            <person name="Yan M."/>
            <person name="Wang P."/>
            <person name="Xu J."/>
            <person name="Bruns T."/>
            <person name="Baldrian P."/>
            <person name="Vilgalys R."/>
            <person name="Dunand C."/>
            <person name="Henrissat B."/>
            <person name="Grigoriev I.V."/>
            <person name="Hibbett D."/>
            <person name="Nagy L.G."/>
            <person name="Martin F.M."/>
        </authorList>
    </citation>
    <scope>NUCLEOTIDE SEQUENCE</scope>
    <source>
        <strain evidence="2">UH-Tt-Lm1</strain>
    </source>
</reference>
<gene>
    <name evidence="2" type="ORF">BJ322DRAFT_1115088</name>
</gene>
<feature type="compositionally biased region" description="Polar residues" evidence="1">
    <location>
        <begin position="63"/>
        <end position="78"/>
    </location>
</feature>
<feature type="region of interest" description="Disordered" evidence="1">
    <location>
        <begin position="304"/>
        <end position="361"/>
    </location>
</feature>
<feature type="compositionally biased region" description="Polar residues" evidence="1">
    <location>
        <begin position="310"/>
        <end position="320"/>
    </location>
</feature>
<name>A0A9P6H1B3_9AGAM</name>
<feature type="compositionally biased region" description="Polar residues" evidence="1">
    <location>
        <begin position="331"/>
        <end position="352"/>
    </location>
</feature>
<proteinExistence type="predicted"/>
<keyword evidence="3" id="KW-1185">Reference proteome</keyword>
<reference evidence="2" key="2">
    <citation type="submission" date="2020-11" db="EMBL/GenBank/DDBJ databases">
        <authorList>
            <consortium name="DOE Joint Genome Institute"/>
            <person name="Kuo A."/>
            <person name="Miyauchi S."/>
            <person name="Kiss E."/>
            <person name="Drula E."/>
            <person name="Kohler A."/>
            <person name="Sanchez-Garcia M."/>
            <person name="Andreopoulos B."/>
            <person name="Barry K.W."/>
            <person name="Bonito G."/>
            <person name="Buee M."/>
            <person name="Carver A."/>
            <person name="Chen C."/>
            <person name="Cichocki N."/>
            <person name="Clum A."/>
            <person name="Culley D."/>
            <person name="Crous P.W."/>
            <person name="Fauchery L."/>
            <person name="Girlanda M."/>
            <person name="Hayes R."/>
            <person name="Keri Z."/>
            <person name="Labutti K."/>
            <person name="Lipzen A."/>
            <person name="Lombard V."/>
            <person name="Magnuson J."/>
            <person name="Maillard F."/>
            <person name="Morin E."/>
            <person name="Murat C."/>
            <person name="Nolan M."/>
            <person name="Ohm R."/>
            <person name="Pangilinan J."/>
            <person name="Pereira M."/>
            <person name="Perotto S."/>
            <person name="Peter M."/>
            <person name="Riley R."/>
            <person name="Sitrit Y."/>
            <person name="Stielow B."/>
            <person name="Szollosi G."/>
            <person name="Zifcakova L."/>
            <person name="Stursova M."/>
            <person name="Spatafora J.W."/>
            <person name="Tedersoo L."/>
            <person name="Vaario L.-M."/>
            <person name="Yamada A."/>
            <person name="Yan M."/>
            <person name="Wang P."/>
            <person name="Xu J."/>
            <person name="Bruns T."/>
            <person name="Baldrian P."/>
            <person name="Vilgalys R."/>
            <person name="Henrissat B."/>
            <person name="Grigoriev I.V."/>
            <person name="Hibbett D."/>
            <person name="Nagy L.G."/>
            <person name="Martin F.M."/>
        </authorList>
    </citation>
    <scope>NUCLEOTIDE SEQUENCE</scope>
    <source>
        <strain evidence="2">UH-Tt-Lm1</strain>
    </source>
</reference>
<protein>
    <submittedName>
        <fullName evidence="2">Uncharacterized protein</fullName>
    </submittedName>
</protein>
<feature type="region of interest" description="Disordered" evidence="1">
    <location>
        <begin position="241"/>
        <end position="265"/>
    </location>
</feature>
<feature type="region of interest" description="Disordered" evidence="1">
    <location>
        <begin position="114"/>
        <end position="143"/>
    </location>
</feature>
<dbReference type="AlphaFoldDB" id="A0A9P6H1B3"/>
<dbReference type="EMBL" id="WIUZ02000047">
    <property type="protein sequence ID" value="KAF9777349.1"/>
    <property type="molecule type" value="Genomic_DNA"/>
</dbReference>
<organism evidence="2 3">
    <name type="scientific">Thelephora terrestris</name>
    <dbReference type="NCBI Taxonomy" id="56493"/>
    <lineage>
        <taxon>Eukaryota</taxon>
        <taxon>Fungi</taxon>
        <taxon>Dikarya</taxon>
        <taxon>Basidiomycota</taxon>
        <taxon>Agaricomycotina</taxon>
        <taxon>Agaricomycetes</taxon>
        <taxon>Thelephorales</taxon>
        <taxon>Thelephoraceae</taxon>
        <taxon>Thelephora</taxon>
    </lineage>
</organism>
<accession>A0A9P6H1B3</accession>
<sequence length="623" mass="68627">MSHPPFMIIPQNATPYYPTGATPLLPAIRTPLLFQSPIPPPPDNNGSTPAAPSVHREAEPANLLQSARSQTWPLTSIPSRPREKSTRTLIIDHLLWVHSRTRFSQARAELGMTDRTGGSSSVNYVHRERPESFEEEDEAASDGRMCVRPQTSLRLGLRTARTPEIPILHFARQSLFTSTPSSHPLPRLTPLALFAAGVDPSTSPAPRCPRHLYTACTICIPPRGGQASRRPVVTSFPAGHPNTVTGWQDGSGIGSGLSSGPKKDDTLLRRRYHGSTNLVELIRRFLNLSALVAMELGLEADEKGSVGAPQWNSSETQNQPSSPPKGKGRAMSTSSFDPRTPSPAQQQNNSSPGGPESVSGDGEKIHMQLYALRPSADGMVFAPVWLTRAVLEGYVCGGWKGLGALETLMKVGLGLRPDVLNIPTEDSPSPLEEGDNEGSAQQYHHHQQLHSQHHHHDNPYEEFDPDDFPTIIESCETANREGGSEQEYEYDMEERLTRFYDVQPRCPDLLTHLEDISWQYPTEPLERAMLRFFEAIMQEEIPRNLEIDPSIAPLTMDALLHSSPIVGLGSPGKKRPRGPRIEKYFLPPPQSGGTRVNGMGLKRRRESVSAALGFCDEKDEDPV</sequence>
<comment type="caution">
    <text evidence="2">The sequence shown here is derived from an EMBL/GenBank/DDBJ whole genome shotgun (WGS) entry which is preliminary data.</text>
</comment>